<keyword evidence="3" id="KW-1185">Reference proteome</keyword>
<accession>A0AAN8Y5V8</accession>
<feature type="compositionally biased region" description="Polar residues" evidence="1">
    <location>
        <begin position="21"/>
        <end position="39"/>
    </location>
</feature>
<evidence type="ECO:0000313" key="3">
    <source>
        <dbReference type="Proteomes" id="UP001371456"/>
    </source>
</evidence>
<protein>
    <submittedName>
        <fullName evidence="2">Uncharacterized protein</fullName>
    </submittedName>
</protein>
<reference evidence="2 3" key="1">
    <citation type="submission" date="2024-02" db="EMBL/GenBank/DDBJ databases">
        <title>de novo genome assembly of Solanum bulbocastanum strain 11H21.</title>
        <authorList>
            <person name="Hosaka A.J."/>
        </authorList>
    </citation>
    <scope>NUCLEOTIDE SEQUENCE [LARGE SCALE GENOMIC DNA]</scope>
    <source>
        <tissue evidence="2">Young leaves</tissue>
    </source>
</reference>
<sequence>MNQINNNHMEQNPKAKGKSVQWEQQEQDTNMIPQETSGIMLQERVQEDDVTT</sequence>
<evidence type="ECO:0000313" key="2">
    <source>
        <dbReference type="EMBL" id="KAK6780026.1"/>
    </source>
</evidence>
<evidence type="ECO:0000256" key="1">
    <source>
        <dbReference type="SAM" id="MobiDB-lite"/>
    </source>
</evidence>
<feature type="compositionally biased region" description="Polar residues" evidence="1">
    <location>
        <begin position="1"/>
        <end position="10"/>
    </location>
</feature>
<comment type="caution">
    <text evidence="2">The sequence shown here is derived from an EMBL/GenBank/DDBJ whole genome shotgun (WGS) entry which is preliminary data.</text>
</comment>
<dbReference type="Proteomes" id="UP001371456">
    <property type="component" value="Unassembled WGS sequence"/>
</dbReference>
<dbReference type="AlphaFoldDB" id="A0AAN8Y5V8"/>
<proteinExistence type="predicted"/>
<dbReference type="EMBL" id="JBANQN010000009">
    <property type="protein sequence ID" value="KAK6780026.1"/>
    <property type="molecule type" value="Genomic_DNA"/>
</dbReference>
<gene>
    <name evidence="2" type="ORF">RDI58_022210</name>
</gene>
<organism evidence="2 3">
    <name type="scientific">Solanum bulbocastanum</name>
    <name type="common">Wild potato</name>
    <dbReference type="NCBI Taxonomy" id="147425"/>
    <lineage>
        <taxon>Eukaryota</taxon>
        <taxon>Viridiplantae</taxon>
        <taxon>Streptophyta</taxon>
        <taxon>Embryophyta</taxon>
        <taxon>Tracheophyta</taxon>
        <taxon>Spermatophyta</taxon>
        <taxon>Magnoliopsida</taxon>
        <taxon>eudicotyledons</taxon>
        <taxon>Gunneridae</taxon>
        <taxon>Pentapetalae</taxon>
        <taxon>asterids</taxon>
        <taxon>lamiids</taxon>
        <taxon>Solanales</taxon>
        <taxon>Solanaceae</taxon>
        <taxon>Solanoideae</taxon>
        <taxon>Solaneae</taxon>
        <taxon>Solanum</taxon>
    </lineage>
</organism>
<feature type="region of interest" description="Disordered" evidence="1">
    <location>
        <begin position="1"/>
        <end position="52"/>
    </location>
</feature>
<name>A0AAN8Y5V8_SOLBU</name>